<proteinExistence type="predicted"/>
<accession>A0ABS6S0T3</accession>
<evidence type="ECO:0000313" key="1">
    <source>
        <dbReference type="EMBL" id="MBV6342003.1"/>
    </source>
</evidence>
<dbReference type="GO" id="GO:0005524">
    <property type="term" value="F:ATP binding"/>
    <property type="evidence" value="ECO:0007669"/>
    <property type="project" value="UniProtKB-KW"/>
</dbReference>
<keyword evidence="1" id="KW-0067">ATP-binding</keyword>
<dbReference type="RefSeq" id="WP_218252632.1">
    <property type="nucleotide sequence ID" value="NZ_JABXWD010000181.1"/>
</dbReference>
<sequence>MMENIVGPAVYGGNYLESRKYLVDNLRKRLCRASVLIDAPRRFGKTSVIKEFQRQEQEKERDAFNVLFFDLEGLASVDEFCNKCLEELLKLCKLKNMLTKLKEFSNALLNGISDSIESIETPFFSTNLRERTRNMKPEELKKTLESFIKCLNDLDRKTVLIFDEFPDMLLNIKSNAQSHEDYVKTVNNLTAWLRDLRQSSSGQNKYRFVFCGSINLRKTLDSIGLSKRINDLESLKVPPLTEKEAEMLINALTQTENIMIAPEGLAFLVSKLKDGSPYYGQFMVQVLSERKERENIISNFTRAQVEDAYDEMIHSHSNNLSHFYSRLDDYYPDPLQKDHAKKALKILCNGALDEQQLHTVHFSSAIDADEFHKIVERLIDEGYILEDATDAGKLRFASSVLRDWWSVGRF</sequence>
<gene>
    <name evidence="1" type="ORF">HWQ67_10435</name>
</gene>
<keyword evidence="2" id="KW-1185">Reference proteome</keyword>
<dbReference type="EMBL" id="JABXWD010000181">
    <property type="protein sequence ID" value="MBV6342003.1"/>
    <property type="molecule type" value="Genomic_DNA"/>
</dbReference>
<evidence type="ECO:0000313" key="2">
    <source>
        <dbReference type="Proteomes" id="UP001196980"/>
    </source>
</evidence>
<organism evidence="1 2">
    <name type="scientific">Candidatus Magnetobacterium casense</name>
    <dbReference type="NCBI Taxonomy" id="1455061"/>
    <lineage>
        <taxon>Bacteria</taxon>
        <taxon>Pseudomonadati</taxon>
        <taxon>Nitrospirota</taxon>
        <taxon>Thermodesulfovibrionia</taxon>
        <taxon>Thermodesulfovibrionales</taxon>
        <taxon>Candidatus Magnetobacteriaceae</taxon>
        <taxon>Candidatus Magnetobacterium</taxon>
    </lineage>
</organism>
<protein>
    <submittedName>
        <fullName evidence="1">ATP-binding protein</fullName>
    </submittedName>
</protein>
<dbReference type="PANTHER" id="PTHR34301">
    <property type="entry name" value="DNA-BINDING PROTEIN-RELATED"/>
    <property type="match status" value="1"/>
</dbReference>
<comment type="caution">
    <text evidence="1">The sequence shown here is derived from an EMBL/GenBank/DDBJ whole genome shotgun (WGS) entry which is preliminary data.</text>
</comment>
<name>A0ABS6S0T3_9BACT</name>
<keyword evidence="1" id="KW-0547">Nucleotide-binding</keyword>
<dbReference type="PANTHER" id="PTHR34301:SF8">
    <property type="entry name" value="ATPASE DOMAIN-CONTAINING PROTEIN"/>
    <property type="match status" value="1"/>
</dbReference>
<reference evidence="1 2" key="1">
    <citation type="journal article" date="2020" name="J Geophys Res Biogeosci">
        <title>Magnetotaxis as an Adaptation to Enable Bacterial Shuttling of Microbial Sulfur and Sulfur Cycling Across Aquatic Oxic#Anoxic Interfaces.</title>
        <authorList>
            <person name="Li J."/>
            <person name="Liu P."/>
            <person name="Wang J."/>
            <person name="Roberts A.P."/>
            <person name="Pan Y."/>
        </authorList>
    </citation>
    <scope>NUCLEOTIDE SEQUENCE [LARGE SCALE GENOMIC DNA]</scope>
    <source>
        <strain evidence="1 2">MYR-1_YQ</strain>
    </source>
</reference>
<dbReference type="Proteomes" id="UP001196980">
    <property type="component" value="Unassembled WGS sequence"/>
</dbReference>